<feature type="binding site" evidence="13">
    <location>
        <position position="42"/>
    </location>
    <ligand>
        <name>Fe cation</name>
        <dbReference type="ChEBI" id="CHEBI:24875"/>
        <label>1</label>
    </ligand>
</feature>
<sequence length="77" mass="9236">MNSLLEIRFFSPLGHDEYMYLDVKGNNCTLPPTALFFIIRFHYMIFTAMCKVKINLEEVKSYYLSLIEKYFPAKLKW</sequence>
<reference evidence="16" key="1">
    <citation type="journal article" date="2014" name="Science">
        <title>The coffee genome provides insight into the convergent evolution of caffeine biosynthesis.</title>
        <authorList>
            <person name="Denoeud F."/>
            <person name="Carretero-Paulet L."/>
            <person name="Dereeper A."/>
            <person name="Droc G."/>
            <person name="Guyot R."/>
            <person name="Pietrella M."/>
            <person name="Zheng C."/>
            <person name="Alberti A."/>
            <person name="Anthony F."/>
            <person name="Aprea G."/>
            <person name="Aury J.M."/>
            <person name="Bento P."/>
            <person name="Bernard M."/>
            <person name="Bocs S."/>
            <person name="Campa C."/>
            <person name="Cenci A."/>
            <person name="Combes M.C."/>
            <person name="Crouzillat D."/>
            <person name="Da Silva C."/>
            <person name="Daddiego L."/>
            <person name="De Bellis F."/>
            <person name="Dussert S."/>
            <person name="Garsmeur O."/>
            <person name="Gayraud T."/>
            <person name="Guignon V."/>
            <person name="Jahn K."/>
            <person name="Jamilloux V."/>
            <person name="Joet T."/>
            <person name="Labadie K."/>
            <person name="Lan T."/>
            <person name="Leclercq J."/>
            <person name="Lepelley M."/>
            <person name="Leroy T."/>
            <person name="Li L.T."/>
            <person name="Librado P."/>
            <person name="Lopez L."/>
            <person name="Munoz A."/>
            <person name="Noel B."/>
            <person name="Pallavicini A."/>
            <person name="Perrotta G."/>
            <person name="Poncet V."/>
            <person name="Pot D."/>
            <person name="Priyono X."/>
            <person name="Rigoreau M."/>
            <person name="Rouard M."/>
            <person name="Rozas J."/>
            <person name="Tranchant-Dubreuil C."/>
            <person name="VanBuren R."/>
            <person name="Zhang Q."/>
            <person name="Andrade A.C."/>
            <person name="Argout X."/>
            <person name="Bertrand B."/>
            <person name="de Kochko A."/>
            <person name="Graziosi G."/>
            <person name="Henry R.J."/>
            <person name="Jayarama X."/>
            <person name="Ming R."/>
            <person name="Nagai C."/>
            <person name="Rounsley S."/>
            <person name="Sankoff D."/>
            <person name="Giuliano G."/>
            <person name="Albert V.A."/>
            <person name="Wincker P."/>
            <person name="Lashermes P."/>
        </authorList>
    </citation>
    <scope>NUCLEOTIDE SEQUENCE [LARGE SCALE GENOMIC DNA]</scope>
    <source>
        <strain evidence="16">cv. DH200-94</strain>
    </source>
</reference>
<evidence type="ECO:0000256" key="9">
    <source>
        <dbReference type="ARBA" id="ARBA00023002"/>
    </source>
</evidence>
<dbReference type="PhylomeDB" id="A0A068VPC4"/>
<dbReference type="STRING" id="49390.A0A068VPC4"/>
<accession>A0A068VPC4</accession>
<evidence type="ECO:0000256" key="12">
    <source>
        <dbReference type="ARBA" id="ARBA00048271"/>
    </source>
</evidence>
<dbReference type="GO" id="GO:0005737">
    <property type="term" value="C:cytoplasm"/>
    <property type="evidence" value="ECO:0007669"/>
    <property type="project" value="UniProtKB-SubCell"/>
</dbReference>
<protein>
    <recommendedName>
        <fullName evidence="5 14">Inositol oxygenase</fullName>
        <ecNumber evidence="4 14">1.13.99.1</ecNumber>
    </recommendedName>
    <alternativeName>
        <fullName evidence="11 14">Myo-inositol oxygenase</fullName>
    </alternativeName>
</protein>
<dbReference type="UniPathway" id="UPA00111">
    <property type="reaction ID" value="UER00527"/>
</dbReference>
<dbReference type="PANTHER" id="PTHR12588">
    <property type="entry name" value="MYOINOSITOL OXYGENASE"/>
    <property type="match status" value="1"/>
</dbReference>
<organism evidence="15 16">
    <name type="scientific">Coffea canephora</name>
    <name type="common">Robusta coffee</name>
    <dbReference type="NCBI Taxonomy" id="49390"/>
    <lineage>
        <taxon>Eukaryota</taxon>
        <taxon>Viridiplantae</taxon>
        <taxon>Streptophyta</taxon>
        <taxon>Embryophyta</taxon>
        <taxon>Tracheophyta</taxon>
        <taxon>Spermatophyta</taxon>
        <taxon>Magnoliopsida</taxon>
        <taxon>eudicotyledons</taxon>
        <taxon>Gunneridae</taxon>
        <taxon>Pentapetalae</taxon>
        <taxon>asterids</taxon>
        <taxon>lamiids</taxon>
        <taxon>Gentianales</taxon>
        <taxon>Rubiaceae</taxon>
        <taxon>Ixoroideae</taxon>
        <taxon>Gardenieae complex</taxon>
        <taxon>Bertiereae - Coffeeae clade</taxon>
        <taxon>Coffeeae</taxon>
        <taxon>Coffea</taxon>
    </lineage>
</organism>
<keyword evidence="6 14" id="KW-0963">Cytoplasm</keyword>
<dbReference type="InParanoid" id="A0A068VPC4"/>
<dbReference type="GO" id="GO:0050113">
    <property type="term" value="F:inositol oxygenase activity"/>
    <property type="evidence" value="ECO:0007669"/>
    <property type="project" value="UniProtKB-UniRule"/>
</dbReference>
<dbReference type="PANTHER" id="PTHR12588:SF0">
    <property type="entry name" value="INOSITOL OXYGENASE"/>
    <property type="match status" value="1"/>
</dbReference>
<evidence type="ECO:0000256" key="14">
    <source>
        <dbReference type="RuleBase" id="RU367039"/>
    </source>
</evidence>
<proteinExistence type="inferred from homology"/>
<evidence type="ECO:0000256" key="11">
    <source>
        <dbReference type="ARBA" id="ARBA00029668"/>
    </source>
</evidence>
<dbReference type="GO" id="GO:0019853">
    <property type="term" value="P:L-ascorbic acid biosynthetic process"/>
    <property type="evidence" value="ECO:0007669"/>
    <property type="project" value="UniProtKB-KW"/>
</dbReference>
<dbReference type="Gramene" id="CDP21558">
    <property type="protein sequence ID" value="CDP21558"/>
    <property type="gene ID" value="GSCOC_T00000485001"/>
</dbReference>
<evidence type="ECO:0000313" key="16">
    <source>
        <dbReference type="Proteomes" id="UP000295252"/>
    </source>
</evidence>
<evidence type="ECO:0000256" key="5">
    <source>
        <dbReference type="ARBA" id="ARBA00019269"/>
    </source>
</evidence>
<evidence type="ECO:0000256" key="6">
    <source>
        <dbReference type="ARBA" id="ARBA00022490"/>
    </source>
</evidence>
<keyword evidence="16" id="KW-1185">Reference proteome</keyword>
<gene>
    <name evidence="15" type="ORF">GSCOC_T00000485001</name>
</gene>
<comment type="catalytic activity">
    <reaction evidence="12 14">
        <text>myo-inositol + O2 = D-glucuronate + H2O + H(+)</text>
        <dbReference type="Rhea" id="RHEA:23696"/>
        <dbReference type="ChEBI" id="CHEBI:15377"/>
        <dbReference type="ChEBI" id="CHEBI:15378"/>
        <dbReference type="ChEBI" id="CHEBI:15379"/>
        <dbReference type="ChEBI" id="CHEBI:17268"/>
        <dbReference type="ChEBI" id="CHEBI:58720"/>
        <dbReference type="EC" id="1.13.99.1"/>
    </reaction>
</comment>
<evidence type="ECO:0000256" key="3">
    <source>
        <dbReference type="ARBA" id="ARBA00005286"/>
    </source>
</evidence>
<evidence type="ECO:0000256" key="4">
    <source>
        <dbReference type="ARBA" id="ARBA00011919"/>
    </source>
</evidence>
<evidence type="ECO:0000256" key="8">
    <source>
        <dbReference type="ARBA" id="ARBA00022723"/>
    </source>
</evidence>
<dbReference type="EC" id="1.13.99.1" evidence="4 14"/>
<keyword evidence="10 13" id="KW-0408">Iron</keyword>
<evidence type="ECO:0000256" key="7">
    <source>
        <dbReference type="ARBA" id="ARBA00022644"/>
    </source>
</evidence>
<dbReference type="Pfam" id="PF05153">
    <property type="entry name" value="MIOX"/>
    <property type="match status" value="1"/>
</dbReference>
<dbReference type="SUPFAM" id="SSF109604">
    <property type="entry name" value="HD-domain/PDEase-like"/>
    <property type="match status" value="1"/>
</dbReference>
<dbReference type="EMBL" id="HG743917">
    <property type="protein sequence ID" value="CDP21558.1"/>
    <property type="molecule type" value="Genomic_DNA"/>
</dbReference>
<evidence type="ECO:0000256" key="10">
    <source>
        <dbReference type="ARBA" id="ARBA00023004"/>
    </source>
</evidence>
<evidence type="ECO:0000256" key="1">
    <source>
        <dbReference type="ARBA" id="ARBA00004496"/>
    </source>
</evidence>
<comment type="pathway">
    <text evidence="2 14">Polyol metabolism; myo-inositol degradation into D-glucuronate; D-glucuronate from myo-inositol: step 1/1.</text>
</comment>
<dbReference type="Proteomes" id="UP000295252">
    <property type="component" value="Unassembled WGS sequence"/>
</dbReference>
<name>A0A068VPC4_COFCA</name>
<dbReference type="AlphaFoldDB" id="A0A068VPC4"/>
<dbReference type="InterPro" id="IPR007828">
    <property type="entry name" value="Inositol_oxygenase"/>
</dbReference>
<comment type="similarity">
    <text evidence="3 14">Belongs to the myo-inositol oxygenase family.</text>
</comment>
<comment type="subcellular location">
    <subcellularLocation>
        <location evidence="1 14">Cytoplasm</location>
    </subcellularLocation>
</comment>
<keyword evidence="7" id="KW-0060">Ascorbate biosynthesis</keyword>
<feature type="binding site" evidence="13">
    <location>
        <position position="15"/>
    </location>
    <ligand>
        <name>Fe cation</name>
        <dbReference type="ChEBI" id="CHEBI:24875"/>
        <label>1</label>
    </ligand>
</feature>
<dbReference type="GO" id="GO:0005506">
    <property type="term" value="F:iron ion binding"/>
    <property type="evidence" value="ECO:0007669"/>
    <property type="project" value="InterPro"/>
</dbReference>
<evidence type="ECO:0000313" key="15">
    <source>
        <dbReference type="EMBL" id="CDP21558.1"/>
    </source>
</evidence>
<keyword evidence="9 14" id="KW-0560">Oxidoreductase</keyword>
<comment type="cofactor">
    <cofactor evidence="13 14">
        <name>Fe cation</name>
        <dbReference type="ChEBI" id="CHEBI:24875"/>
    </cofactor>
    <text evidence="13 14">Binds 2 iron ions per subunit.</text>
</comment>
<evidence type="ECO:0000256" key="13">
    <source>
        <dbReference type="PIRSR" id="PIRSR607828-2"/>
    </source>
</evidence>
<evidence type="ECO:0000256" key="2">
    <source>
        <dbReference type="ARBA" id="ARBA00005167"/>
    </source>
</evidence>
<keyword evidence="8 13" id="KW-0479">Metal-binding</keyword>
<dbReference type="GO" id="GO:0019310">
    <property type="term" value="P:inositol catabolic process"/>
    <property type="evidence" value="ECO:0007669"/>
    <property type="project" value="UniProtKB-UniRule"/>
</dbReference>